<dbReference type="RefSeq" id="WP_158629806.1">
    <property type="nucleotide sequence ID" value="NZ_CP034413.3"/>
</dbReference>
<dbReference type="AlphaFoldDB" id="A0A856I2B1"/>
<dbReference type="KEGG" id="obj:EIO64_14420"/>
<evidence type="ECO:0000313" key="3">
    <source>
        <dbReference type="Proteomes" id="UP000298642"/>
    </source>
</evidence>
<accession>A0A856I2B1</accession>
<dbReference type="Proteomes" id="UP000298642">
    <property type="component" value="Chromosome"/>
</dbReference>
<name>A0A856I2B1_9FIRM</name>
<gene>
    <name evidence="2" type="ORF">EIO64_14420</name>
</gene>
<protein>
    <submittedName>
        <fullName evidence="2">DUF4127 family protein</fullName>
    </submittedName>
</protein>
<evidence type="ECO:0000313" key="2">
    <source>
        <dbReference type="EMBL" id="QCI60260.2"/>
    </source>
</evidence>
<dbReference type="EMBL" id="CP034413">
    <property type="protein sequence ID" value="QCI60260.2"/>
    <property type="molecule type" value="Genomic_DNA"/>
</dbReference>
<feature type="signal peptide" evidence="1">
    <location>
        <begin position="1"/>
        <end position="23"/>
    </location>
</feature>
<proteinExistence type="predicted"/>
<dbReference type="Pfam" id="PF13552">
    <property type="entry name" value="DUF4127"/>
    <property type="match status" value="1"/>
</dbReference>
<dbReference type="PROSITE" id="PS51257">
    <property type="entry name" value="PROKAR_LIPOPROTEIN"/>
    <property type="match status" value="1"/>
</dbReference>
<sequence length="596" mass="65226">MRRRMLAAALACTLLAGCGPVRTEPVEQETPRAGAPVIAYVPLDDRPDNAERVVYLAESLGYELAMPERDLYRTRLDGQPPNENGTQYGDRGALYEWVAKQEAAGCDRYILSLDQLLSGGLVSSRAMTGENPVTLSSGETLVEAELLTAVIDLLAADENNRIWLLDTVMRLAATTGYGGFGLNEYNALRTYGMAPRPHLEGTDLTIGNIVADYPLGADGTPVPVEAEEPLPEGAVENYLASRERKLRLSDAMFQALEETADGQFRVLIGIDDSSEEDSIQKNEIAYLRAQLRQGDALLSGVDDLAFKAVTKLCLEEWGWEGAAVSVQYFGGTEDRPACAYDYQPLEAIVAEHFDFFDLTMAEPGGEELAMLVLTQPADPAAQETYINALVQCLNDNRAAGLPTILIDAGNGTYGTAFHKALTDQAELGWLLSYAGFLDMAIVTGTALSHGVARYAFLQHGEQTDATEQAFLRTLADSILKDFCYKNIVRNDILSFVRNDLSGNADNFWMPDIDRVSILERLEAGMAAAVAPVIENLERSNFISSLSATREYAERGWGGVELTGYGFPWDRAFEISMEIRLGAFTEPHKALLGIYYK</sequence>
<feature type="chain" id="PRO_5032329207" evidence="1">
    <location>
        <begin position="24"/>
        <end position="596"/>
    </location>
</feature>
<dbReference type="InterPro" id="IPR025394">
    <property type="entry name" value="DUF4127"/>
</dbReference>
<keyword evidence="3" id="KW-1185">Reference proteome</keyword>
<evidence type="ECO:0000256" key="1">
    <source>
        <dbReference type="SAM" id="SignalP"/>
    </source>
</evidence>
<organism evidence="2 3">
    <name type="scientific">Dysosmobacter welbionis</name>
    <dbReference type="NCBI Taxonomy" id="2093857"/>
    <lineage>
        <taxon>Bacteria</taxon>
        <taxon>Bacillati</taxon>
        <taxon>Bacillota</taxon>
        <taxon>Clostridia</taxon>
        <taxon>Eubacteriales</taxon>
        <taxon>Oscillospiraceae</taxon>
        <taxon>Dysosmobacter</taxon>
    </lineage>
</organism>
<reference evidence="3" key="1">
    <citation type="submission" date="2018-12" db="EMBL/GenBank/DDBJ databases">
        <title>Dusodibacter welbiota gen. nov., sp. nov., isolated from human faeces and emended description of the Oscillibacter genus.</title>
        <authorList>
            <person name="Le Roy T."/>
            <person name="Van der Smissen P."/>
            <person name="Delzenne N."/>
            <person name="Muccioli G."/>
            <person name="Collet J.F."/>
            <person name="Cani P.D."/>
        </authorList>
    </citation>
    <scope>NUCLEOTIDE SEQUENCE [LARGE SCALE GENOMIC DNA]</scope>
    <source>
        <strain evidence="3">J115</strain>
    </source>
</reference>
<keyword evidence="1" id="KW-0732">Signal</keyword>